<dbReference type="AlphaFoldDB" id="A0A7J7DN91"/>
<protein>
    <recommendedName>
        <fullName evidence="15">Spindle and kinetochore-associated protein 3</fullName>
    </recommendedName>
</protein>
<evidence type="ECO:0000256" key="2">
    <source>
        <dbReference type="ARBA" id="ARBA00004629"/>
    </source>
</evidence>
<sequence length="324" mass="35796">MEDPISKLRKSLGSFCNNLQRSCDALTQSVDRRPIPLDSASSTFIQCLNRRVSSVSTDLNLLESMSFGTVSFEELLGHCNEVYKKNQSDLFLLEERLKSLGYIPDIGIDDGDGPLSISRRLDLDFDDTDSEDGLDQPSSYSGAVSEVMKSLEEDPLMDESLSLKKLGLSDVCLATLASEANAKIDDPYVPVRESANRLGNMLHNIDDSYPSTGKSLGAIGGEMEDDIKPVEALRPSLKASKDNYESLPDYIKSLASWEDLLAAVEKINLSLSKKDKTKESNYFHQDEIASLDLGPKARAYLLLLVRMNHLVVETIDGSISYRVL</sequence>
<keyword evidence="6" id="KW-0132">Cell division</keyword>
<dbReference type="InterPro" id="IPR033341">
    <property type="entry name" value="SKA3"/>
</dbReference>
<evidence type="ECO:0000256" key="4">
    <source>
        <dbReference type="ARBA" id="ARBA00022454"/>
    </source>
</evidence>
<organism evidence="13 14">
    <name type="scientific">Tripterygium wilfordii</name>
    <name type="common">Thunder God vine</name>
    <dbReference type="NCBI Taxonomy" id="458696"/>
    <lineage>
        <taxon>Eukaryota</taxon>
        <taxon>Viridiplantae</taxon>
        <taxon>Streptophyta</taxon>
        <taxon>Embryophyta</taxon>
        <taxon>Tracheophyta</taxon>
        <taxon>Spermatophyta</taxon>
        <taxon>Magnoliopsida</taxon>
        <taxon>eudicotyledons</taxon>
        <taxon>Gunneridae</taxon>
        <taxon>Pentapetalae</taxon>
        <taxon>rosids</taxon>
        <taxon>fabids</taxon>
        <taxon>Celastrales</taxon>
        <taxon>Celastraceae</taxon>
        <taxon>Tripterygium</taxon>
    </lineage>
</organism>
<dbReference type="InParanoid" id="A0A7J7DN91"/>
<name>A0A7J7DN91_TRIWF</name>
<dbReference type="PANTHER" id="PTHR48118:SF1">
    <property type="entry name" value="SPINDLE AND KINETOCHORE-ASSOCIATED PROTEIN 3"/>
    <property type="match status" value="1"/>
</dbReference>
<evidence type="ECO:0000256" key="6">
    <source>
        <dbReference type="ARBA" id="ARBA00022618"/>
    </source>
</evidence>
<keyword evidence="12" id="KW-0137">Centromere</keyword>
<keyword evidence="5" id="KW-0963">Cytoplasm</keyword>
<keyword evidence="4" id="KW-0158">Chromosome</keyword>
<proteinExistence type="inferred from homology"/>
<dbReference type="OrthoDB" id="552789at2759"/>
<dbReference type="FunCoup" id="A0A7J7DN91">
    <property type="interactions" value="956"/>
</dbReference>
<comment type="caution">
    <text evidence="13">The sequence shown here is derived from an EMBL/GenBank/DDBJ whole genome shotgun (WGS) entry which is preliminary data.</text>
</comment>
<evidence type="ECO:0008006" key="15">
    <source>
        <dbReference type="Google" id="ProtNLM"/>
    </source>
</evidence>
<reference evidence="13 14" key="1">
    <citation type="journal article" date="2020" name="Nat. Commun.">
        <title>Genome of Tripterygium wilfordii and identification of cytochrome P450 involved in triptolide biosynthesis.</title>
        <authorList>
            <person name="Tu L."/>
            <person name="Su P."/>
            <person name="Zhang Z."/>
            <person name="Gao L."/>
            <person name="Wang J."/>
            <person name="Hu T."/>
            <person name="Zhou J."/>
            <person name="Zhang Y."/>
            <person name="Zhao Y."/>
            <person name="Liu Y."/>
            <person name="Song Y."/>
            <person name="Tong Y."/>
            <person name="Lu Y."/>
            <person name="Yang J."/>
            <person name="Xu C."/>
            <person name="Jia M."/>
            <person name="Peters R.J."/>
            <person name="Huang L."/>
            <person name="Gao W."/>
        </authorList>
    </citation>
    <scope>NUCLEOTIDE SEQUENCE [LARGE SCALE GENOMIC DNA]</scope>
    <source>
        <strain evidence="14">cv. XIE 37</strain>
        <tissue evidence="13">Leaf</tissue>
    </source>
</reference>
<dbReference type="Proteomes" id="UP000593562">
    <property type="component" value="Unassembled WGS sequence"/>
</dbReference>
<evidence type="ECO:0000256" key="7">
    <source>
        <dbReference type="ARBA" id="ARBA00022701"/>
    </source>
</evidence>
<evidence type="ECO:0000256" key="10">
    <source>
        <dbReference type="ARBA" id="ARBA00023212"/>
    </source>
</evidence>
<dbReference type="GO" id="GO:0005876">
    <property type="term" value="C:spindle microtubule"/>
    <property type="evidence" value="ECO:0007669"/>
    <property type="project" value="TreeGrafter"/>
</dbReference>
<dbReference type="EMBL" id="JAAARO010000005">
    <property type="protein sequence ID" value="KAF5747749.1"/>
    <property type="molecule type" value="Genomic_DNA"/>
</dbReference>
<comment type="similarity">
    <text evidence="3">Belongs to the SKA3 family.</text>
</comment>
<evidence type="ECO:0000256" key="12">
    <source>
        <dbReference type="ARBA" id="ARBA00023328"/>
    </source>
</evidence>
<evidence type="ECO:0000256" key="8">
    <source>
        <dbReference type="ARBA" id="ARBA00022776"/>
    </source>
</evidence>
<keyword evidence="10" id="KW-0206">Cytoskeleton</keyword>
<gene>
    <name evidence="13" type="ORF">HS088_TW05G00476</name>
</gene>
<evidence type="ECO:0000256" key="5">
    <source>
        <dbReference type="ARBA" id="ARBA00022490"/>
    </source>
</evidence>
<evidence type="ECO:0000313" key="14">
    <source>
        <dbReference type="Proteomes" id="UP000593562"/>
    </source>
</evidence>
<comment type="subcellular location">
    <subcellularLocation>
        <location evidence="2">Chromosome</location>
        <location evidence="2">Centromere</location>
        <location evidence="2">Kinetochore</location>
    </subcellularLocation>
    <subcellularLocation>
        <location evidence="1">Cytoplasm</location>
        <location evidence="1">Cytoskeleton</location>
        <location evidence="1">Spindle</location>
    </subcellularLocation>
</comment>
<evidence type="ECO:0000256" key="9">
    <source>
        <dbReference type="ARBA" id="ARBA00022838"/>
    </source>
</evidence>
<keyword evidence="7" id="KW-0493">Microtubule</keyword>
<evidence type="ECO:0000256" key="1">
    <source>
        <dbReference type="ARBA" id="ARBA00004186"/>
    </source>
</evidence>
<dbReference type="PANTHER" id="PTHR48118">
    <property type="entry name" value="SPINDLE AND KINETOCHORE-ASSOCIATED PROTEIN 3"/>
    <property type="match status" value="1"/>
</dbReference>
<evidence type="ECO:0000313" key="13">
    <source>
        <dbReference type="EMBL" id="KAF5747749.1"/>
    </source>
</evidence>
<dbReference type="GO" id="GO:0051301">
    <property type="term" value="P:cell division"/>
    <property type="evidence" value="ECO:0007669"/>
    <property type="project" value="UniProtKB-KW"/>
</dbReference>
<keyword evidence="11" id="KW-0131">Cell cycle</keyword>
<dbReference type="GO" id="GO:0000940">
    <property type="term" value="C:outer kinetochore"/>
    <property type="evidence" value="ECO:0007669"/>
    <property type="project" value="InterPro"/>
</dbReference>
<evidence type="ECO:0000256" key="3">
    <source>
        <dbReference type="ARBA" id="ARBA00007716"/>
    </source>
</evidence>
<keyword evidence="8" id="KW-0498">Mitosis</keyword>
<keyword evidence="14" id="KW-1185">Reference proteome</keyword>
<keyword evidence="9" id="KW-0995">Kinetochore</keyword>
<accession>A0A7J7DN91</accession>
<dbReference type="GO" id="GO:0007059">
    <property type="term" value="P:chromosome segregation"/>
    <property type="evidence" value="ECO:0007669"/>
    <property type="project" value="InterPro"/>
</dbReference>
<dbReference type="GO" id="GO:0000278">
    <property type="term" value="P:mitotic cell cycle"/>
    <property type="evidence" value="ECO:0007669"/>
    <property type="project" value="TreeGrafter"/>
</dbReference>
<evidence type="ECO:0000256" key="11">
    <source>
        <dbReference type="ARBA" id="ARBA00023306"/>
    </source>
</evidence>